<dbReference type="EMBL" id="WVIC01000011">
    <property type="protein sequence ID" value="NCJ06252.1"/>
    <property type="molecule type" value="Genomic_DNA"/>
</dbReference>
<dbReference type="Gene3D" id="3.40.50.2000">
    <property type="entry name" value="Glycogen Phosphorylase B"/>
    <property type="match status" value="1"/>
</dbReference>
<dbReference type="GO" id="GO:0016758">
    <property type="term" value="F:hexosyltransferase activity"/>
    <property type="evidence" value="ECO:0007669"/>
    <property type="project" value="InterPro"/>
</dbReference>
<evidence type="ECO:0000313" key="2">
    <source>
        <dbReference type="EMBL" id="NCJ06252.1"/>
    </source>
</evidence>
<dbReference type="Pfam" id="PF04101">
    <property type="entry name" value="Glyco_tran_28_C"/>
    <property type="match status" value="1"/>
</dbReference>
<keyword evidence="3" id="KW-1185">Reference proteome</keyword>
<dbReference type="AlphaFoldDB" id="A0A8K1ZY32"/>
<sequence length="438" mass="49017">MVTHRPPDDFASAKSLFSEFDTSVAGLRVAIYSHDTMGLGHKRRNLLIAQSLVQAVPGCSVLLVTGMVEANAEDLPEGIDYLALPAWTKTVDGQYQARRLDLSLTELALLRGKIIRAAMETFNPDVFIVDNVPRGALRELDPVLKFLHRYRHTRCVLGLRDVLDEPSVVRRQWQQADNETAIRQYFDAIWVYGDPTVYDLVSAYRLPADIAAKVHYAGYLDARQRLVTSELAGVLTHTDQPLALCLVGGGQDGEALATAFTHTALPQGWRGILIAGPLMPKVVRQRLHQQVALCPNLSVLNYCPEPVRLIWQAQAVIAMGGYNTTCEVLSLGVRSLIAPRVKPRREQWIRAQQLQRLGLVDLLPPHRVCPEALTDWLRAVASQDKSELNPKAQELVNMRGLDRLPLLLTNLIAEKETQRLLEPYQRLIRVYEQARKAG</sequence>
<protein>
    <submittedName>
        <fullName evidence="2">Glycosyltransferase</fullName>
    </submittedName>
</protein>
<reference evidence="2" key="1">
    <citation type="submission" date="2019-12" db="EMBL/GenBank/DDBJ databases">
        <title>High-Quality draft genome sequences of three cyanobacteria isolated from the limestone walls of the Old Cathedral of Coimbra.</title>
        <authorList>
            <person name="Tiago I."/>
            <person name="Soares F."/>
            <person name="Portugal A."/>
        </authorList>
    </citation>
    <scope>NUCLEOTIDE SEQUENCE [LARGE SCALE GENOMIC DNA]</scope>
    <source>
        <strain evidence="2">C</strain>
    </source>
</reference>
<feature type="domain" description="Glycosyl transferase family 28 C-terminal" evidence="1">
    <location>
        <begin position="284"/>
        <end position="393"/>
    </location>
</feature>
<proteinExistence type="predicted"/>
<dbReference type="RefSeq" id="WP_161824736.1">
    <property type="nucleotide sequence ID" value="NZ_WVIC01000011.1"/>
</dbReference>
<dbReference type="PANTHER" id="PTHR21015:SF28">
    <property type="entry name" value="SLL1722 PROTEIN"/>
    <property type="match status" value="1"/>
</dbReference>
<comment type="caution">
    <text evidence="2">The sequence shown here is derived from an EMBL/GenBank/DDBJ whole genome shotgun (WGS) entry which is preliminary data.</text>
</comment>
<accession>A0A8K1ZY32</accession>
<dbReference type="SUPFAM" id="SSF53756">
    <property type="entry name" value="UDP-Glycosyltransferase/glycogen phosphorylase"/>
    <property type="match status" value="1"/>
</dbReference>
<dbReference type="Proteomes" id="UP000607397">
    <property type="component" value="Unassembled WGS sequence"/>
</dbReference>
<evidence type="ECO:0000313" key="3">
    <source>
        <dbReference type="Proteomes" id="UP000607397"/>
    </source>
</evidence>
<gene>
    <name evidence="2" type="ORF">GS597_06925</name>
</gene>
<name>A0A8K1ZY32_9CYAN</name>
<dbReference type="InterPro" id="IPR007235">
    <property type="entry name" value="Glyco_trans_28_C"/>
</dbReference>
<evidence type="ECO:0000259" key="1">
    <source>
        <dbReference type="Pfam" id="PF04101"/>
    </source>
</evidence>
<dbReference type="PANTHER" id="PTHR21015">
    <property type="entry name" value="UDP-N-ACETYLGLUCOSAMINE--N-ACETYLMURAMYL-(PENTAPEPTIDE) PYROPHOSPHORYL-UNDECAPRENOL N-ACETYLGLUCOSAMINE TRANSFERASE 1"/>
    <property type="match status" value="1"/>
</dbReference>
<organism evidence="2 3">
    <name type="scientific">Petrachloros mirabilis ULC683</name>
    <dbReference type="NCBI Taxonomy" id="2781853"/>
    <lineage>
        <taxon>Bacteria</taxon>
        <taxon>Bacillati</taxon>
        <taxon>Cyanobacteriota</taxon>
        <taxon>Cyanophyceae</taxon>
        <taxon>Synechococcales</taxon>
        <taxon>Petrachlorosaceae</taxon>
        <taxon>Petrachloros</taxon>
        <taxon>Petrachloros mirabilis</taxon>
    </lineage>
</organism>